<keyword evidence="1" id="KW-0560">Oxidoreductase</keyword>
<dbReference type="EMBL" id="JBHSLD010000004">
    <property type="protein sequence ID" value="MFC5380000.1"/>
    <property type="molecule type" value="Genomic_DNA"/>
</dbReference>
<dbReference type="Gene3D" id="3.40.50.720">
    <property type="entry name" value="NAD(P)-binding Rossmann-like Domain"/>
    <property type="match status" value="1"/>
</dbReference>
<dbReference type="Proteomes" id="UP001596122">
    <property type="component" value="Unassembled WGS sequence"/>
</dbReference>
<comment type="similarity">
    <text evidence="2">Belongs to the short-chain dehydrogenases/reductases (SDR) family.</text>
</comment>
<dbReference type="PRINTS" id="PR00080">
    <property type="entry name" value="SDRFAMILY"/>
</dbReference>
<accession>A0ABW0GJE5</accession>
<evidence type="ECO:0000313" key="3">
    <source>
        <dbReference type="EMBL" id="MFC5380000.1"/>
    </source>
</evidence>
<reference evidence="4" key="1">
    <citation type="journal article" date="2019" name="Int. J. Syst. Evol. Microbiol.">
        <title>The Global Catalogue of Microorganisms (GCM) 10K type strain sequencing project: providing services to taxonomists for standard genome sequencing and annotation.</title>
        <authorList>
            <consortium name="The Broad Institute Genomics Platform"/>
            <consortium name="The Broad Institute Genome Sequencing Center for Infectious Disease"/>
            <person name="Wu L."/>
            <person name="Ma J."/>
        </authorList>
    </citation>
    <scope>NUCLEOTIDE SEQUENCE [LARGE SCALE GENOMIC DNA]</scope>
    <source>
        <strain evidence="4">CCUG 43114</strain>
    </source>
</reference>
<dbReference type="SUPFAM" id="SSF51735">
    <property type="entry name" value="NAD(P)-binding Rossmann-fold domains"/>
    <property type="match status" value="1"/>
</dbReference>
<dbReference type="RefSeq" id="WP_340271443.1">
    <property type="nucleotide sequence ID" value="NZ_JBBEOG010000011.1"/>
</dbReference>
<dbReference type="InterPro" id="IPR036291">
    <property type="entry name" value="NAD(P)-bd_dom_sf"/>
</dbReference>
<organism evidence="3 4">
    <name type="scientific">Aquipuribacter nitratireducens</name>
    <dbReference type="NCBI Taxonomy" id="650104"/>
    <lineage>
        <taxon>Bacteria</taxon>
        <taxon>Bacillati</taxon>
        <taxon>Actinomycetota</taxon>
        <taxon>Actinomycetes</taxon>
        <taxon>Micrococcales</taxon>
        <taxon>Intrasporangiaceae</taxon>
        <taxon>Aquipuribacter</taxon>
    </lineage>
</organism>
<dbReference type="InterPro" id="IPR002347">
    <property type="entry name" value="SDR_fam"/>
</dbReference>
<sequence length="317" mass="33489">MGAPARRAGPRRACEAGAMDLRGRTVLVTGASDGLGLASSVALAEEGARVLMTARSREKGETALAKVREAVPSARAELVDLDLADLGSVRRCAETVQDRVDRLDVLLNNAGVMMPPQRRETIDGFELQLGTNHLGHHALTALLLPLLRDVPGSRVVTVSSLAARGGRIDLDDLQWQRRPYDQQASYGASKLANLLFAFELERRLRAAAAATTSLAAHPGVSGTNLMSTMSLPGPVTRLAKAFMASPEQAARPQVHAATADGVVGGEYWGPKGPGEVRGRRVAPATVPPAALDRATARRLWQVSDELTGVDAGLPAPR</sequence>
<evidence type="ECO:0000313" key="4">
    <source>
        <dbReference type="Proteomes" id="UP001596122"/>
    </source>
</evidence>
<dbReference type="NCBIfam" id="NF004846">
    <property type="entry name" value="PRK06197.1"/>
    <property type="match status" value="1"/>
</dbReference>
<name>A0ABW0GJE5_9MICO</name>
<gene>
    <name evidence="3" type="ORF">ACFPJ6_04275</name>
</gene>
<evidence type="ECO:0000256" key="2">
    <source>
        <dbReference type="RuleBase" id="RU000363"/>
    </source>
</evidence>
<dbReference type="PANTHER" id="PTHR43157">
    <property type="entry name" value="PHOSPHATIDYLINOSITOL-GLYCAN BIOSYNTHESIS CLASS F PROTEIN-RELATED"/>
    <property type="match status" value="1"/>
</dbReference>
<keyword evidence="4" id="KW-1185">Reference proteome</keyword>
<dbReference type="Pfam" id="PF00106">
    <property type="entry name" value="adh_short"/>
    <property type="match status" value="1"/>
</dbReference>
<comment type="caution">
    <text evidence="3">The sequence shown here is derived from an EMBL/GenBank/DDBJ whole genome shotgun (WGS) entry which is preliminary data.</text>
</comment>
<protein>
    <submittedName>
        <fullName evidence="3">Oxidoreductase</fullName>
    </submittedName>
</protein>
<dbReference type="PANTHER" id="PTHR43157:SF31">
    <property type="entry name" value="PHOSPHATIDYLINOSITOL-GLYCAN BIOSYNTHESIS CLASS F PROTEIN"/>
    <property type="match status" value="1"/>
</dbReference>
<dbReference type="PRINTS" id="PR00081">
    <property type="entry name" value="GDHRDH"/>
</dbReference>
<dbReference type="NCBIfam" id="NF004513">
    <property type="entry name" value="PRK05854.1"/>
    <property type="match status" value="1"/>
</dbReference>
<evidence type="ECO:0000256" key="1">
    <source>
        <dbReference type="ARBA" id="ARBA00023002"/>
    </source>
</evidence>
<proteinExistence type="inferred from homology"/>